<dbReference type="InterPro" id="IPR001182">
    <property type="entry name" value="FtsW/RodA"/>
</dbReference>
<keyword evidence="9 11" id="KW-0472">Membrane</keyword>
<dbReference type="RefSeq" id="WP_218282460.1">
    <property type="nucleotide sequence ID" value="NZ_CP078093.1"/>
</dbReference>
<dbReference type="InterPro" id="IPR018365">
    <property type="entry name" value="Cell_cycle_FtsW-rel_CS"/>
</dbReference>
<comment type="subcellular location">
    <subcellularLocation>
        <location evidence="11">Cell membrane</location>
        <topology evidence="11">Multi-pass membrane protein</topology>
    </subcellularLocation>
    <subcellularLocation>
        <location evidence="1">Membrane</location>
        <topology evidence="1">Multi-pass membrane protein</topology>
    </subcellularLocation>
</comment>
<feature type="transmembrane region" description="Helical" evidence="11">
    <location>
        <begin position="263"/>
        <end position="289"/>
    </location>
</feature>
<proteinExistence type="inferred from homology"/>
<feature type="transmembrane region" description="Helical" evidence="11">
    <location>
        <begin position="301"/>
        <end position="319"/>
    </location>
</feature>
<feature type="transmembrane region" description="Helical" evidence="11">
    <location>
        <begin position="44"/>
        <end position="64"/>
    </location>
</feature>
<evidence type="ECO:0000313" key="12">
    <source>
        <dbReference type="EMBL" id="QXM05762.1"/>
    </source>
</evidence>
<feature type="transmembrane region" description="Helical" evidence="11">
    <location>
        <begin position="161"/>
        <end position="177"/>
    </location>
</feature>
<evidence type="ECO:0000256" key="11">
    <source>
        <dbReference type="HAMAP-Rule" id="MF_02079"/>
    </source>
</evidence>
<keyword evidence="13" id="KW-1185">Reference proteome</keyword>
<feature type="transmembrane region" description="Helical" evidence="11">
    <location>
        <begin position="12"/>
        <end position="32"/>
    </location>
</feature>
<dbReference type="HAMAP" id="MF_02079">
    <property type="entry name" value="PGT_RodA"/>
    <property type="match status" value="1"/>
</dbReference>
<evidence type="ECO:0000256" key="3">
    <source>
        <dbReference type="ARBA" id="ARBA00022676"/>
    </source>
</evidence>
<dbReference type="NCBIfam" id="TIGR02210">
    <property type="entry name" value="rodA_shape"/>
    <property type="match status" value="1"/>
</dbReference>
<dbReference type="PANTHER" id="PTHR30474:SF1">
    <property type="entry name" value="PEPTIDOGLYCAN GLYCOSYLTRANSFERASE MRDB"/>
    <property type="match status" value="1"/>
</dbReference>
<evidence type="ECO:0000256" key="5">
    <source>
        <dbReference type="ARBA" id="ARBA00022692"/>
    </source>
</evidence>
<dbReference type="InterPro" id="IPR011923">
    <property type="entry name" value="RodA/MrdB"/>
</dbReference>
<keyword evidence="5 11" id="KW-0812">Transmembrane</keyword>
<gene>
    <name evidence="11 12" type="primary">rodA</name>
    <name evidence="12" type="ORF">KVH43_10370</name>
</gene>
<accession>A0ABX8RBD9</accession>
<evidence type="ECO:0000256" key="9">
    <source>
        <dbReference type="ARBA" id="ARBA00023136"/>
    </source>
</evidence>
<keyword evidence="3 11" id="KW-0328">Glycosyltransferase</keyword>
<evidence type="ECO:0000256" key="8">
    <source>
        <dbReference type="ARBA" id="ARBA00022989"/>
    </source>
</evidence>
<keyword evidence="10 11" id="KW-0961">Cell wall biogenesis/degradation</keyword>
<protein>
    <recommendedName>
        <fullName evidence="11">Peptidoglycan glycosyltransferase RodA</fullName>
        <shortName evidence="11">PGT</shortName>
        <ecNumber evidence="11">2.4.99.28</ecNumber>
    </recommendedName>
    <alternativeName>
        <fullName evidence="11">Cell elongation protein RodA</fullName>
    </alternativeName>
    <alternativeName>
        <fullName evidence="11">Cell wall polymerase</fullName>
    </alternativeName>
    <alternativeName>
        <fullName evidence="11">Peptidoglycan polymerase</fullName>
        <shortName evidence="11">PG polymerase</shortName>
    </alternativeName>
</protein>
<name>A0ABX8RBD9_9CLOT</name>
<organism evidence="12 13">
    <name type="scientific">Crassaminicella indica</name>
    <dbReference type="NCBI Taxonomy" id="2855394"/>
    <lineage>
        <taxon>Bacteria</taxon>
        <taxon>Bacillati</taxon>
        <taxon>Bacillota</taxon>
        <taxon>Clostridia</taxon>
        <taxon>Eubacteriales</taxon>
        <taxon>Clostridiaceae</taxon>
        <taxon>Crassaminicella</taxon>
    </lineage>
</organism>
<dbReference type="Proteomes" id="UP000886818">
    <property type="component" value="Chromosome"/>
</dbReference>
<dbReference type="PANTHER" id="PTHR30474">
    <property type="entry name" value="CELL CYCLE PROTEIN"/>
    <property type="match status" value="1"/>
</dbReference>
<dbReference type="Pfam" id="PF01098">
    <property type="entry name" value="FTSW_RODA_SPOVE"/>
    <property type="match status" value="1"/>
</dbReference>
<evidence type="ECO:0000256" key="1">
    <source>
        <dbReference type="ARBA" id="ARBA00004141"/>
    </source>
</evidence>
<feature type="transmembrane region" description="Helical" evidence="11">
    <location>
        <begin position="339"/>
        <end position="359"/>
    </location>
</feature>
<keyword evidence="8 11" id="KW-1133">Transmembrane helix</keyword>
<evidence type="ECO:0000256" key="7">
    <source>
        <dbReference type="ARBA" id="ARBA00022984"/>
    </source>
</evidence>
<comment type="similarity">
    <text evidence="11">Belongs to the SEDS family. MrdB/RodA subfamily.</text>
</comment>
<dbReference type="PROSITE" id="PS00428">
    <property type="entry name" value="FTSW_RODA_SPOVE"/>
    <property type="match status" value="1"/>
</dbReference>
<keyword evidence="2 11" id="KW-1003">Cell membrane</keyword>
<comment type="pathway">
    <text evidence="11">Cell wall biogenesis; peptidoglycan biosynthesis.</text>
</comment>
<sequence length="368" mass="40495">MIDKKLFKHIDVMLIVIVVLLFISSLMMISSATHVTQNGLTRQVKIQTIAFFLGIFAIVMILFIDYNTFGNFQKGIYIASIVLLVAVHIPGIGKAQFGARSWINLGPVDIQPSEIVKIAFILSFAKFLEDRQNKLNTIKDLIPVGCYAAAPILLILKEPDLGNALVFMVIAFGMIFVSGLDYKIIGRGMLAGVISLPLVYKLLAPHQKVRIDAFLNPSDVSLPGNYHVMQSKIAIGSGKLLGKGLYHGTQNNYNFLPVQESDFIFAVLAEELGFIGALVILALYFIFLYRMIKIAKNAKDVYGSLIVVGITSMFAFQIFENIGMTMGVMPVTGVTLPFLSYGGSSLLTNMIAIGIILNIGMRRQKINF</sequence>
<comment type="catalytic activity">
    <reaction evidence="11">
        <text>[GlcNAc-(1-&gt;4)-Mur2Ac(oyl-L-Ala-gamma-D-Glu-L-Lys-D-Ala-D-Ala)](n)-di-trans,octa-cis-undecaprenyl diphosphate + beta-D-GlcNAc-(1-&gt;4)-Mur2Ac(oyl-L-Ala-gamma-D-Glu-L-Lys-D-Ala-D-Ala)-di-trans,octa-cis-undecaprenyl diphosphate = [GlcNAc-(1-&gt;4)-Mur2Ac(oyl-L-Ala-gamma-D-Glu-L-Lys-D-Ala-D-Ala)](n+1)-di-trans,octa-cis-undecaprenyl diphosphate + di-trans,octa-cis-undecaprenyl diphosphate + H(+)</text>
        <dbReference type="Rhea" id="RHEA:23708"/>
        <dbReference type="Rhea" id="RHEA-COMP:9602"/>
        <dbReference type="Rhea" id="RHEA-COMP:9603"/>
        <dbReference type="ChEBI" id="CHEBI:15378"/>
        <dbReference type="ChEBI" id="CHEBI:58405"/>
        <dbReference type="ChEBI" id="CHEBI:60033"/>
        <dbReference type="ChEBI" id="CHEBI:78435"/>
        <dbReference type="EC" id="2.4.99.28"/>
    </reaction>
</comment>
<evidence type="ECO:0000256" key="2">
    <source>
        <dbReference type="ARBA" id="ARBA00022475"/>
    </source>
</evidence>
<keyword evidence="7 11" id="KW-0573">Peptidoglycan synthesis</keyword>
<evidence type="ECO:0000256" key="10">
    <source>
        <dbReference type="ARBA" id="ARBA00023316"/>
    </source>
</evidence>
<dbReference type="EC" id="2.4.99.28" evidence="11"/>
<keyword evidence="6 11" id="KW-0133">Cell shape</keyword>
<keyword evidence="4 11" id="KW-0808">Transferase</keyword>
<feature type="transmembrane region" description="Helical" evidence="11">
    <location>
        <begin position="184"/>
        <end position="203"/>
    </location>
</feature>
<dbReference type="EMBL" id="CP078093">
    <property type="protein sequence ID" value="QXM05762.1"/>
    <property type="molecule type" value="Genomic_DNA"/>
</dbReference>
<evidence type="ECO:0000256" key="6">
    <source>
        <dbReference type="ARBA" id="ARBA00022960"/>
    </source>
</evidence>
<reference evidence="12" key="1">
    <citation type="submission" date="2021-07" db="EMBL/GenBank/DDBJ databases">
        <title>Complete genome sequence of Crassaminicella sp. 143-21, isolated from a deep-sea hydrothermal vent.</title>
        <authorList>
            <person name="Li X."/>
        </authorList>
    </citation>
    <scope>NUCLEOTIDE SEQUENCE</scope>
    <source>
        <strain evidence="12">143-21</strain>
    </source>
</reference>
<evidence type="ECO:0000313" key="13">
    <source>
        <dbReference type="Proteomes" id="UP000886818"/>
    </source>
</evidence>
<feature type="transmembrane region" description="Helical" evidence="11">
    <location>
        <begin position="76"/>
        <end position="93"/>
    </location>
</feature>
<comment type="function">
    <text evidence="11">Peptidoglycan polymerase that is essential for cell wall elongation.</text>
</comment>
<evidence type="ECO:0000256" key="4">
    <source>
        <dbReference type="ARBA" id="ARBA00022679"/>
    </source>
</evidence>